<feature type="region of interest" description="Disordered" evidence="1">
    <location>
        <begin position="671"/>
        <end position="692"/>
    </location>
</feature>
<feature type="signal peptide" evidence="2">
    <location>
        <begin position="1"/>
        <end position="29"/>
    </location>
</feature>
<keyword evidence="5" id="KW-1185">Reference proteome</keyword>
<proteinExistence type="predicted"/>
<dbReference type="PROSITE" id="PS51782">
    <property type="entry name" value="LYSM"/>
    <property type="match status" value="1"/>
</dbReference>
<feature type="region of interest" description="Disordered" evidence="1">
    <location>
        <begin position="404"/>
        <end position="448"/>
    </location>
</feature>
<dbReference type="InterPro" id="IPR057840">
    <property type="entry name" value="FimV_N"/>
</dbReference>
<dbReference type="InterPro" id="IPR036779">
    <property type="entry name" value="LysM_dom_sf"/>
</dbReference>
<evidence type="ECO:0000313" key="4">
    <source>
        <dbReference type="EMBL" id="QDL56824.1"/>
    </source>
</evidence>
<organism evidence="4 5">
    <name type="scientific">Rhodoferax aquaticus</name>
    <dbReference type="NCBI Taxonomy" id="2527691"/>
    <lineage>
        <taxon>Bacteria</taxon>
        <taxon>Pseudomonadati</taxon>
        <taxon>Pseudomonadota</taxon>
        <taxon>Betaproteobacteria</taxon>
        <taxon>Burkholderiales</taxon>
        <taxon>Comamonadaceae</taxon>
        <taxon>Rhodoferax</taxon>
    </lineage>
</organism>
<dbReference type="KEGG" id="rhg:EXZ61_15150"/>
<reference evidence="5" key="2">
    <citation type="journal article" date="2020" name="Int. J. Syst. Evol. Microbiol.">
        <title>Genomic insights into a novel species Rhodoferax aquaticus sp. nov., isolated from freshwater.</title>
        <authorList>
            <person name="Li T."/>
            <person name="Zhuo Y."/>
            <person name="Jin C.Z."/>
            <person name="Wu X."/>
            <person name="Ko S.R."/>
            <person name="Jin F.J."/>
            <person name="Ahn C.Y."/>
            <person name="Oh H.M."/>
            <person name="Lee H.G."/>
            <person name="Jin L."/>
        </authorList>
    </citation>
    <scope>NUCLEOTIDE SEQUENCE [LARGE SCALE GENOMIC DNA]</scope>
    <source>
        <strain evidence="5">Gr-4</strain>
    </source>
</reference>
<feature type="compositionally biased region" description="Low complexity" evidence="1">
    <location>
        <begin position="177"/>
        <end position="186"/>
    </location>
</feature>
<dbReference type="NCBIfam" id="TIGR03505">
    <property type="entry name" value="FimV_core"/>
    <property type="match status" value="1"/>
</dbReference>
<accession>A0A515EVY5</accession>
<dbReference type="InterPro" id="IPR018392">
    <property type="entry name" value="LysM"/>
</dbReference>
<evidence type="ECO:0000313" key="5">
    <source>
        <dbReference type="Proteomes" id="UP000317365"/>
    </source>
</evidence>
<dbReference type="Proteomes" id="UP000317365">
    <property type="component" value="Chromosome"/>
</dbReference>
<feature type="compositionally biased region" description="Low complexity" evidence="1">
    <location>
        <begin position="414"/>
        <end position="432"/>
    </location>
</feature>
<dbReference type="Gene3D" id="1.20.58.2200">
    <property type="match status" value="1"/>
</dbReference>
<keyword evidence="2" id="KW-0732">Signal</keyword>
<gene>
    <name evidence="4" type="ORF">EXZ61_15150</name>
</gene>
<feature type="chain" id="PRO_5021753598" evidence="2">
    <location>
        <begin position="30"/>
        <end position="838"/>
    </location>
</feature>
<dbReference type="InterPro" id="IPR038440">
    <property type="entry name" value="FimV_C_sf"/>
</dbReference>
<protein>
    <submittedName>
        <fullName evidence="4">Fimbrial protein FimV</fullName>
    </submittedName>
</protein>
<feature type="region of interest" description="Disordered" evidence="1">
    <location>
        <begin position="315"/>
        <end position="336"/>
    </location>
</feature>
<dbReference type="InterPro" id="IPR020012">
    <property type="entry name" value="LysM_FimV"/>
</dbReference>
<feature type="compositionally biased region" description="Polar residues" evidence="1">
    <location>
        <begin position="139"/>
        <end position="170"/>
    </location>
</feature>
<evidence type="ECO:0000256" key="1">
    <source>
        <dbReference type="SAM" id="MobiDB-lite"/>
    </source>
</evidence>
<dbReference type="AlphaFoldDB" id="A0A515EVY5"/>
<reference evidence="5" key="1">
    <citation type="submission" date="2019-02" db="EMBL/GenBank/DDBJ databases">
        <title>Complete genome sequence of Rhodoferax sp. Gr-4.</title>
        <authorList>
            <person name="Jin L."/>
        </authorList>
    </citation>
    <scope>NUCLEOTIDE SEQUENCE [LARGE SCALE GENOMIC DNA]</scope>
    <source>
        <strain evidence="5">Gr-4</strain>
    </source>
</reference>
<dbReference type="InterPro" id="IPR020011">
    <property type="entry name" value="FimV_C"/>
</dbReference>
<feature type="domain" description="LysM" evidence="3">
    <location>
        <begin position="205"/>
        <end position="260"/>
    </location>
</feature>
<dbReference type="NCBIfam" id="TIGR03504">
    <property type="entry name" value="FimV_Cterm"/>
    <property type="match status" value="1"/>
</dbReference>
<dbReference type="CDD" id="cd00118">
    <property type="entry name" value="LysM"/>
    <property type="match status" value="1"/>
</dbReference>
<dbReference type="Gene3D" id="3.10.350.10">
    <property type="entry name" value="LysM domain"/>
    <property type="match status" value="1"/>
</dbReference>
<name>A0A515EVY5_9BURK</name>
<sequence>MAKSHRWQKTAAAAAVFALLGLSASGALALSLGRLTVQSALGEPLRAEIDVPDINAEEAASLKTAVAAPTAFTAAGLEYNPALSNLQVSLQRRADGRAYIKLSSDRPINDPFVDMILETSWSSGRIVRDYTMLFDPPSLKQQAPNPTLAQTSPAVQVAPKQTTADTNASDASRPAESSTTATAKASKPLKIANPTEPVSAADSDKTVTVKKGDTASKIANVTKAEGVSLDQMLVALLRANPDAFVKGNINRIRSGAVMNVPSSEQALSVPAAEASQTVLAQSKDFNTFRTSLANNAPVAAVVTADRKASGSIEAKVEDKKPVSGTPDKLSLSKGSVQAKAAEEQIAKDKAAKDASARTAELNKNIEDLKKIGASTAPVAAAPAESKPAAPAVAAAPPVAIAAAPAPTPPPAPQPEAAAAPAEPVAAPTAPAAPVVPKPPAEPTPVEEPSIVDELLENPLLPAAAGGLIALLGGFAFWRIRQRKKDGGQIDSSFLESRLQPDSFFGASGGQRVDTNHEASLSGSSMVYSPSQLDAADDVDPVAEADVYLAYGRDLQAEEILKEAVRTSPGRLAIHTKLLEIFAKRRDLKSFETTAKQVFKLTGRDATEWSRVCEMGQEIDPSNPLYQPGGQPDGEVVPSIFGNLTTSAAPAAQAAGVDLDLDLDFSLDETPHSAAAAQEPVAHAKHEQTVQLRSAEPKADIEMDFELSGQAPLASPLQVDANALPDLALSMEGLGSLPASGGSAAPTAKQEAPTVDFDSGMLEFDLGSLSMDLDTPAAQAEEAPVSESGSNPLETKLALAEEFVSIGDEDGARALIEEVIAESTGEMRAMAQRALANLS</sequence>
<evidence type="ECO:0000256" key="2">
    <source>
        <dbReference type="SAM" id="SignalP"/>
    </source>
</evidence>
<dbReference type="Pfam" id="PF25800">
    <property type="entry name" value="FimV_N"/>
    <property type="match status" value="1"/>
</dbReference>
<evidence type="ECO:0000259" key="3">
    <source>
        <dbReference type="PROSITE" id="PS51782"/>
    </source>
</evidence>
<feature type="compositionally biased region" description="Pro residues" evidence="1">
    <location>
        <begin position="433"/>
        <end position="442"/>
    </location>
</feature>
<dbReference type="EMBL" id="CP036282">
    <property type="protein sequence ID" value="QDL56824.1"/>
    <property type="molecule type" value="Genomic_DNA"/>
</dbReference>
<feature type="region of interest" description="Disordered" evidence="1">
    <location>
        <begin position="137"/>
        <end position="205"/>
    </location>
</feature>